<dbReference type="InterPro" id="IPR036061">
    <property type="entry name" value="CheW-like_dom_sf"/>
</dbReference>
<dbReference type="AlphaFoldDB" id="A0A494X787"/>
<dbReference type="OrthoDB" id="9790406at2"/>
<dbReference type="InterPro" id="IPR002545">
    <property type="entry name" value="CheW-lke_dom"/>
</dbReference>
<evidence type="ECO:0000313" key="3">
    <source>
        <dbReference type="Proteomes" id="UP000280434"/>
    </source>
</evidence>
<evidence type="ECO:0000259" key="1">
    <source>
        <dbReference type="PROSITE" id="PS50851"/>
    </source>
</evidence>
<dbReference type="PANTHER" id="PTHR22617">
    <property type="entry name" value="CHEMOTAXIS SENSOR HISTIDINE KINASE-RELATED"/>
    <property type="match status" value="1"/>
</dbReference>
<dbReference type="RefSeq" id="WP_121279312.1">
    <property type="nucleotide sequence ID" value="NZ_RBZV01000007.1"/>
</dbReference>
<reference evidence="2 3" key="1">
    <citation type="submission" date="2018-10" db="EMBL/GenBank/DDBJ databases">
        <title>Paraburkholderia sp. 7MK8-2, isolated from soil.</title>
        <authorList>
            <person name="Gao Z.-H."/>
            <person name="Qiu L.-H."/>
        </authorList>
    </citation>
    <scope>NUCLEOTIDE SEQUENCE [LARGE SCALE GENOMIC DNA]</scope>
    <source>
        <strain evidence="2 3">7MK8-2</strain>
    </source>
</reference>
<dbReference type="Proteomes" id="UP000280434">
    <property type="component" value="Unassembled WGS sequence"/>
</dbReference>
<dbReference type="GO" id="GO:0005829">
    <property type="term" value="C:cytosol"/>
    <property type="evidence" value="ECO:0007669"/>
    <property type="project" value="TreeGrafter"/>
</dbReference>
<dbReference type="GO" id="GO:0006935">
    <property type="term" value="P:chemotaxis"/>
    <property type="evidence" value="ECO:0007669"/>
    <property type="project" value="InterPro"/>
</dbReference>
<dbReference type="Gene3D" id="2.40.50.180">
    <property type="entry name" value="CheA-289, Domain 4"/>
    <property type="match status" value="1"/>
</dbReference>
<dbReference type="GO" id="GO:0007165">
    <property type="term" value="P:signal transduction"/>
    <property type="evidence" value="ECO:0007669"/>
    <property type="project" value="InterPro"/>
</dbReference>
<protein>
    <submittedName>
        <fullName evidence="2">Chemotaxis protein CheW</fullName>
    </submittedName>
</protein>
<accession>A0A494X787</accession>
<feature type="domain" description="CheW-like" evidence="1">
    <location>
        <begin position="18"/>
        <end position="159"/>
    </location>
</feature>
<dbReference type="Pfam" id="PF01584">
    <property type="entry name" value="CheW"/>
    <property type="match status" value="1"/>
</dbReference>
<comment type="caution">
    <text evidence="2">The sequence shown here is derived from an EMBL/GenBank/DDBJ whole genome shotgun (WGS) entry which is preliminary data.</text>
</comment>
<dbReference type="PROSITE" id="PS50851">
    <property type="entry name" value="CHEW"/>
    <property type="match status" value="1"/>
</dbReference>
<proteinExistence type="predicted"/>
<name>A0A494X787_9BURK</name>
<sequence length="177" mass="19073">MAATAFVNRDEVESRPASSWYVLFALAARRFALPLAVVERCVRIVDITALPKAPGIVLGVINVAGRIIPVVDVRKRFGLPERGIVASDQLLIARTSTQLSARTLALWVDAVEGVVAWAADRVPAAVPGHETEYVTGILRLSDGLVLIHDLGQFLSLTEGVVLDQVIAEVAGTRDRRT</sequence>
<dbReference type="SUPFAM" id="SSF50341">
    <property type="entry name" value="CheW-like"/>
    <property type="match status" value="1"/>
</dbReference>
<dbReference type="EMBL" id="RBZV01000007">
    <property type="protein sequence ID" value="RKP46458.1"/>
    <property type="molecule type" value="Genomic_DNA"/>
</dbReference>
<organism evidence="2 3">
    <name type="scientific">Trinickia fusca</name>
    <dbReference type="NCBI Taxonomy" id="2419777"/>
    <lineage>
        <taxon>Bacteria</taxon>
        <taxon>Pseudomonadati</taxon>
        <taxon>Pseudomonadota</taxon>
        <taxon>Betaproteobacteria</taxon>
        <taxon>Burkholderiales</taxon>
        <taxon>Burkholderiaceae</taxon>
        <taxon>Trinickia</taxon>
    </lineage>
</organism>
<keyword evidence="3" id="KW-1185">Reference proteome</keyword>
<evidence type="ECO:0000313" key="2">
    <source>
        <dbReference type="EMBL" id="RKP46458.1"/>
    </source>
</evidence>
<dbReference type="InterPro" id="IPR039315">
    <property type="entry name" value="CheW"/>
</dbReference>
<dbReference type="PANTHER" id="PTHR22617:SF23">
    <property type="entry name" value="CHEMOTAXIS PROTEIN CHEW"/>
    <property type="match status" value="1"/>
</dbReference>
<dbReference type="SMART" id="SM00260">
    <property type="entry name" value="CheW"/>
    <property type="match status" value="1"/>
</dbReference>
<gene>
    <name evidence="2" type="ORF">D7S89_17695</name>
</gene>
<dbReference type="Gene3D" id="2.30.30.40">
    <property type="entry name" value="SH3 Domains"/>
    <property type="match status" value="1"/>
</dbReference>